<dbReference type="SMART" id="SM00061">
    <property type="entry name" value="MATH"/>
    <property type="match status" value="1"/>
</dbReference>
<feature type="domain" description="MATH" evidence="4">
    <location>
        <begin position="20"/>
        <end position="144"/>
    </location>
</feature>
<evidence type="ECO:0000313" key="6">
    <source>
        <dbReference type="Proteomes" id="UP001154282"/>
    </source>
</evidence>
<proteinExistence type="predicted"/>
<evidence type="ECO:0000256" key="1">
    <source>
        <dbReference type="ARBA" id="ARBA00023054"/>
    </source>
</evidence>
<evidence type="ECO:0000256" key="3">
    <source>
        <dbReference type="SAM" id="MobiDB-lite"/>
    </source>
</evidence>
<dbReference type="SUPFAM" id="SSF49599">
    <property type="entry name" value="TRAF domain-like"/>
    <property type="match status" value="1"/>
</dbReference>
<evidence type="ECO:0000259" key="4">
    <source>
        <dbReference type="PROSITE" id="PS50144"/>
    </source>
</evidence>
<feature type="compositionally biased region" description="Polar residues" evidence="3">
    <location>
        <begin position="176"/>
        <end position="185"/>
    </location>
</feature>
<keyword evidence="6" id="KW-1185">Reference proteome</keyword>
<dbReference type="PANTHER" id="PTHR46236">
    <property type="entry name" value="TRAF-LIKE SUPERFAMILY PROTEIN"/>
    <property type="match status" value="1"/>
</dbReference>
<dbReference type="Gene3D" id="2.60.210.10">
    <property type="entry name" value="Apoptosis, Tumor Necrosis Factor Receptor Associated Protein 2, Chain A"/>
    <property type="match status" value="1"/>
</dbReference>
<organism evidence="5 6">
    <name type="scientific">Linum tenue</name>
    <dbReference type="NCBI Taxonomy" id="586396"/>
    <lineage>
        <taxon>Eukaryota</taxon>
        <taxon>Viridiplantae</taxon>
        <taxon>Streptophyta</taxon>
        <taxon>Embryophyta</taxon>
        <taxon>Tracheophyta</taxon>
        <taxon>Spermatophyta</taxon>
        <taxon>Magnoliopsida</taxon>
        <taxon>eudicotyledons</taxon>
        <taxon>Gunneridae</taxon>
        <taxon>Pentapetalae</taxon>
        <taxon>rosids</taxon>
        <taxon>fabids</taxon>
        <taxon>Malpighiales</taxon>
        <taxon>Linaceae</taxon>
        <taxon>Linum</taxon>
    </lineage>
</organism>
<dbReference type="PANTHER" id="PTHR46236:SF35">
    <property type="entry name" value="MATH DOMAIN-CONTAINING PROTEIN"/>
    <property type="match status" value="1"/>
</dbReference>
<dbReference type="PROSITE" id="PS50144">
    <property type="entry name" value="MATH"/>
    <property type="match status" value="1"/>
</dbReference>
<dbReference type="AlphaFoldDB" id="A0AAV0J9E3"/>
<feature type="coiled-coil region" evidence="2">
    <location>
        <begin position="318"/>
        <end position="362"/>
    </location>
</feature>
<feature type="coiled-coil region" evidence="2">
    <location>
        <begin position="388"/>
        <end position="415"/>
    </location>
</feature>
<gene>
    <name evidence="5" type="ORF">LITE_LOCUS13244</name>
</gene>
<dbReference type="InterPro" id="IPR008974">
    <property type="entry name" value="TRAF-like"/>
</dbReference>
<sequence length="425" mass="47778">MILRASMARNQTGGEAMLDTKDFTWRIPNFSKLKDEIYSDAFFAGGSRWRVLCFPKGNEVDFLSLYLDFADGETMPAGWSKYVEFSITIVNQISGRLSRKFCSTHVFKEQEEDWGFTSFIGLDELHSLSKGFLVDDALVIKARVTTEQELSISAGDPEVIEPESETESRGVPSTPPLSSNKVARTNTITSPCSSSVKLTSRNLIAELSTMASCGELTTSVDGIPGSNADDRWSGLVQQQRQILNKFFGMSLEAISEANSFDHIQQAVLKFAEHATDPFEKTVLKDLVSRLVEFRDSIPRSLTIVETSSDVEKSTVQATKDLEGRLVQRQKQLKFLESEVSRIEEEEMKVEAEIQRLRALRVKLVNEKNLTVGEMEVANREASKELGELKGKQLERKQARENKLRAKERLARSNASWKLFKENLGL</sequence>
<accession>A0AAV0J9E3</accession>
<dbReference type="Pfam" id="PF22486">
    <property type="entry name" value="MATH_2"/>
    <property type="match status" value="1"/>
</dbReference>
<comment type="caution">
    <text evidence="5">The sequence shown here is derived from an EMBL/GenBank/DDBJ whole genome shotgun (WGS) entry which is preliminary data.</text>
</comment>
<dbReference type="EMBL" id="CAMGYJ010000004">
    <property type="protein sequence ID" value="CAI0406537.1"/>
    <property type="molecule type" value="Genomic_DNA"/>
</dbReference>
<dbReference type="InterPro" id="IPR050804">
    <property type="entry name" value="MCC"/>
</dbReference>
<feature type="region of interest" description="Disordered" evidence="3">
    <location>
        <begin position="153"/>
        <end position="185"/>
    </location>
</feature>
<reference evidence="5" key="1">
    <citation type="submission" date="2022-08" db="EMBL/GenBank/DDBJ databases">
        <authorList>
            <person name="Gutierrez-Valencia J."/>
        </authorList>
    </citation>
    <scope>NUCLEOTIDE SEQUENCE</scope>
</reference>
<dbReference type="Proteomes" id="UP001154282">
    <property type="component" value="Unassembled WGS sequence"/>
</dbReference>
<protein>
    <recommendedName>
        <fullName evidence="4">MATH domain-containing protein</fullName>
    </recommendedName>
</protein>
<evidence type="ECO:0000313" key="5">
    <source>
        <dbReference type="EMBL" id="CAI0406537.1"/>
    </source>
</evidence>
<dbReference type="InterPro" id="IPR002083">
    <property type="entry name" value="MATH/TRAF_dom"/>
</dbReference>
<keyword evidence="1 2" id="KW-0175">Coiled coil</keyword>
<evidence type="ECO:0000256" key="2">
    <source>
        <dbReference type="SAM" id="Coils"/>
    </source>
</evidence>
<name>A0AAV0J9E3_9ROSI</name>
<dbReference type="CDD" id="cd00121">
    <property type="entry name" value="MATH"/>
    <property type="match status" value="1"/>
</dbReference>